<proteinExistence type="predicted"/>
<dbReference type="EMBL" id="MEIA01000090">
    <property type="protein sequence ID" value="OJF14689.1"/>
    <property type="molecule type" value="Genomic_DNA"/>
</dbReference>
<evidence type="ECO:0000313" key="1">
    <source>
        <dbReference type="EMBL" id="OJF14689.1"/>
    </source>
</evidence>
<accession>A0A1K0FPG9</accession>
<dbReference type="Proteomes" id="UP000182486">
    <property type="component" value="Unassembled WGS sequence"/>
</dbReference>
<evidence type="ECO:0000313" key="2">
    <source>
        <dbReference type="Proteomes" id="UP000182486"/>
    </source>
</evidence>
<comment type="caution">
    <text evidence="1">The sequence shown here is derived from an EMBL/GenBank/DDBJ whole genome shotgun (WGS) entry which is preliminary data.</text>
</comment>
<name>A0A1K0FPG9_9ACTN</name>
<organism evidence="1 2">
    <name type="scientific">Couchioplanes caeruleus subsp. caeruleus</name>
    <dbReference type="NCBI Taxonomy" id="56427"/>
    <lineage>
        <taxon>Bacteria</taxon>
        <taxon>Bacillati</taxon>
        <taxon>Actinomycetota</taxon>
        <taxon>Actinomycetes</taxon>
        <taxon>Micromonosporales</taxon>
        <taxon>Micromonosporaceae</taxon>
        <taxon>Couchioplanes</taxon>
    </lineage>
</organism>
<gene>
    <name evidence="1" type="ORF">BG844_08620</name>
</gene>
<reference evidence="1 2" key="1">
    <citation type="submission" date="2016-09" db="EMBL/GenBank/DDBJ databases">
        <title>Couchioplanes caeruleus draft genome sequence.</title>
        <authorList>
            <person name="Sheehan J."/>
            <person name="Caffrey P."/>
        </authorList>
    </citation>
    <scope>NUCLEOTIDE SEQUENCE [LARGE SCALE GENOMIC DNA]</scope>
    <source>
        <strain evidence="1 2">DSM 43634</strain>
    </source>
</reference>
<dbReference type="AlphaFoldDB" id="A0A1K0FPG9"/>
<keyword evidence="2" id="KW-1185">Reference proteome</keyword>
<dbReference type="RefSeq" id="WP_071804346.1">
    <property type="nucleotide sequence ID" value="NZ_MEIA01000090.1"/>
</dbReference>
<protein>
    <submittedName>
        <fullName evidence="1">Uncharacterized protein</fullName>
    </submittedName>
</protein>
<sequence length="108" mass="10927">MGNLVVRRVAAAVVALATLVIVGSLLAPGDAAEDAAVGDCLSASAAHPGAKLVGCAEAAAAFTVVGRVDGESDSASRSCERFFEADEEYFLYTSTAGDGYLLCLRRAG</sequence>